<dbReference type="AlphaFoldDB" id="A0AAD9MEW8"/>
<proteinExistence type="predicted"/>
<comment type="caution">
    <text evidence="8">The sequence shown here is derived from an EMBL/GenBank/DDBJ whole genome shotgun (WGS) entry which is preliminary data.</text>
</comment>
<evidence type="ECO:0000256" key="5">
    <source>
        <dbReference type="ARBA" id="ARBA00023136"/>
    </source>
</evidence>
<feature type="transmembrane region" description="Helical" evidence="7">
    <location>
        <begin position="328"/>
        <end position="347"/>
    </location>
</feature>
<dbReference type="Pfam" id="PF07690">
    <property type="entry name" value="MFS_1"/>
    <property type="match status" value="1"/>
</dbReference>
<feature type="transmembrane region" description="Helical" evidence="7">
    <location>
        <begin position="162"/>
        <end position="180"/>
    </location>
</feature>
<feature type="transmembrane region" description="Helical" evidence="7">
    <location>
        <begin position="451"/>
        <end position="472"/>
    </location>
</feature>
<feature type="transmembrane region" description="Helical" evidence="7">
    <location>
        <begin position="192"/>
        <end position="212"/>
    </location>
</feature>
<evidence type="ECO:0000256" key="1">
    <source>
        <dbReference type="ARBA" id="ARBA00004141"/>
    </source>
</evidence>
<organism evidence="8 9">
    <name type="scientific">Phyllachora maydis</name>
    <dbReference type="NCBI Taxonomy" id="1825666"/>
    <lineage>
        <taxon>Eukaryota</taxon>
        <taxon>Fungi</taxon>
        <taxon>Dikarya</taxon>
        <taxon>Ascomycota</taxon>
        <taxon>Pezizomycotina</taxon>
        <taxon>Sordariomycetes</taxon>
        <taxon>Sordariomycetidae</taxon>
        <taxon>Phyllachorales</taxon>
        <taxon>Phyllachoraceae</taxon>
        <taxon>Phyllachora</taxon>
    </lineage>
</organism>
<dbReference type="GO" id="GO:0022857">
    <property type="term" value="F:transmembrane transporter activity"/>
    <property type="evidence" value="ECO:0007669"/>
    <property type="project" value="InterPro"/>
</dbReference>
<evidence type="ECO:0000313" key="8">
    <source>
        <dbReference type="EMBL" id="KAK2074549.1"/>
    </source>
</evidence>
<dbReference type="EMBL" id="JAQQPM010000008">
    <property type="protein sequence ID" value="KAK2074549.1"/>
    <property type="molecule type" value="Genomic_DNA"/>
</dbReference>
<name>A0AAD9MEW8_9PEZI</name>
<keyword evidence="3 7" id="KW-0812">Transmembrane</keyword>
<dbReference type="PANTHER" id="PTHR43791:SF36">
    <property type="entry name" value="TRANSPORTER, PUTATIVE (AFU_ORTHOLOGUE AFUA_6G08340)-RELATED"/>
    <property type="match status" value="1"/>
</dbReference>
<feature type="transmembrane region" description="Helical" evidence="7">
    <location>
        <begin position="478"/>
        <end position="504"/>
    </location>
</feature>
<evidence type="ECO:0000313" key="9">
    <source>
        <dbReference type="Proteomes" id="UP001217918"/>
    </source>
</evidence>
<accession>A0AAD9MEW8</accession>
<feature type="transmembrane region" description="Helical" evidence="7">
    <location>
        <begin position="135"/>
        <end position="155"/>
    </location>
</feature>
<feature type="transmembrane region" description="Helical" evidence="7">
    <location>
        <begin position="391"/>
        <end position="411"/>
    </location>
</feature>
<keyword evidence="4 7" id="KW-1133">Transmembrane helix</keyword>
<dbReference type="Gene3D" id="1.20.1250.20">
    <property type="entry name" value="MFS general substrate transporter like domains"/>
    <property type="match status" value="2"/>
</dbReference>
<dbReference type="SUPFAM" id="SSF103473">
    <property type="entry name" value="MFS general substrate transporter"/>
    <property type="match status" value="1"/>
</dbReference>
<keyword evidence="5 7" id="KW-0472">Membrane</keyword>
<feature type="transmembrane region" description="Helical" evidence="7">
    <location>
        <begin position="224"/>
        <end position="244"/>
    </location>
</feature>
<keyword evidence="2" id="KW-0813">Transport</keyword>
<dbReference type="PANTHER" id="PTHR43791">
    <property type="entry name" value="PERMEASE-RELATED"/>
    <property type="match status" value="1"/>
</dbReference>
<dbReference type="FunFam" id="1.20.1250.20:FF:000013">
    <property type="entry name" value="MFS general substrate transporter"/>
    <property type="match status" value="1"/>
</dbReference>
<reference evidence="8" key="1">
    <citation type="journal article" date="2023" name="Mol. Plant Microbe Interact.">
        <title>Elucidating the Obligate Nature and Biological Capacity of an Invasive Fungal Corn Pathogen.</title>
        <authorList>
            <person name="MacCready J.S."/>
            <person name="Roggenkamp E.M."/>
            <person name="Gdanetz K."/>
            <person name="Chilvers M.I."/>
        </authorList>
    </citation>
    <scope>NUCLEOTIDE SEQUENCE</scope>
    <source>
        <strain evidence="8">PM02</strain>
    </source>
</reference>
<feature type="transmembrane region" description="Helical" evidence="7">
    <location>
        <begin position="367"/>
        <end position="384"/>
    </location>
</feature>
<feature type="region of interest" description="Disordered" evidence="6">
    <location>
        <begin position="1"/>
        <end position="22"/>
    </location>
</feature>
<dbReference type="GO" id="GO:0016020">
    <property type="term" value="C:membrane"/>
    <property type="evidence" value="ECO:0007669"/>
    <property type="project" value="UniProtKB-SubCell"/>
</dbReference>
<dbReference type="Proteomes" id="UP001217918">
    <property type="component" value="Unassembled WGS sequence"/>
</dbReference>
<comment type="subcellular location">
    <subcellularLocation>
        <location evidence="1">Membrane</location>
        <topology evidence="1">Multi-pass membrane protein</topology>
    </subcellularLocation>
</comment>
<evidence type="ECO:0000256" key="6">
    <source>
        <dbReference type="SAM" id="MobiDB-lite"/>
    </source>
</evidence>
<sequence>MVLGCLGPRKDKQVEEPENAEQGRVPNVVLSWPVKPASALLGAEAVDNGSPVGDDKHGLGLVESTRGAEAARAEAAAAQDIDMATEKRVVRKFDRHVVSLFFVLYLFAFLDRSNIGNAYVAGMQQDLHLTSASFQWLLTIFYIPYILFEWCALMWMIVPPHIWACAMVFIWGLASTLQAAATNWEGMMACRFFLGMAEAGFGPGVPFMLSFFYRRNELGFRSGLFLSAAPLATSFSGALAYGITSAKNTAIAPWRMLFLIEGLPNMALAVAVFYFLPDTPDTARFMTADEVAVAKARSILQSGKEGKARLGSVQGKEIWEALRLPQTWIFPFMYFSCNVSFASLPAFLPTIIKEMGYSSIEAQGLTAPPYLLAFFVCLASTWLADRWQQRGLIITALSLVGGLGFVLLAAAKGVGARYTGVFLACAGAFPAIANILSWVVNNQGTDTKRGVAIAMLNTIGQCGPLLGTNMFPAAEKPYYVKGMAVCAAFMFLNAVLAVTLRTLFVAKIRRLERREQESVAATTAGAHVAQAKRMVEMEGTFGYRYIL</sequence>
<evidence type="ECO:0000256" key="4">
    <source>
        <dbReference type="ARBA" id="ARBA00022989"/>
    </source>
</evidence>
<protein>
    <submittedName>
        <fullName evidence="8">Uncharacterized protein</fullName>
    </submittedName>
</protein>
<feature type="transmembrane region" description="Helical" evidence="7">
    <location>
        <begin position="97"/>
        <end position="115"/>
    </location>
</feature>
<feature type="transmembrane region" description="Helical" evidence="7">
    <location>
        <begin position="256"/>
        <end position="276"/>
    </location>
</feature>
<feature type="transmembrane region" description="Helical" evidence="7">
    <location>
        <begin position="417"/>
        <end position="439"/>
    </location>
</feature>
<keyword evidence="9" id="KW-1185">Reference proteome</keyword>
<dbReference type="FunFam" id="1.20.1250.20:FF:000018">
    <property type="entry name" value="MFS transporter permease"/>
    <property type="match status" value="1"/>
</dbReference>
<dbReference type="InterPro" id="IPR036259">
    <property type="entry name" value="MFS_trans_sf"/>
</dbReference>
<dbReference type="InterPro" id="IPR011701">
    <property type="entry name" value="MFS"/>
</dbReference>
<gene>
    <name evidence="8" type="ORF">P8C59_008747</name>
</gene>
<evidence type="ECO:0000256" key="7">
    <source>
        <dbReference type="SAM" id="Phobius"/>
    </source>
</evidence>
<evidence type="ECO:0000256" key="2">
    <source>
        <dbReference type="ARBA" id="ARBA00022448"/>
    </source>
</evidence>
<evidence type="ECO:0000256" key="3">
    <source>
        <dbReference type="ARBA" id="ARBA00022692"/>
    </source>
</evidence>